<organism evidence="1 2">
    <name type="scientific">Sedimenticola thiotaurini</name>
    <dbReference type="NCBI Taxonomy" id="1543721"/>
    <lineage>
        <taxon>Bacteria</taxon>
        <taxon>Pseudomonadati</taxon>
        <taxon>Pseudomonadota</taxon>
        <taxon>Gammaproteobacteria</taxon>
        <taxon>Chromatiales</taxon>
        <taxon>Sedimenticolaceae</taxon>
        <taxon>Sedimenticola</taxon>
    </lineage>
</organism>
<protein>
    <recommendedName>
        <fullName evidence="3">Lipoprotein</fullName>
    </recommendedName>
</protein>
<dbReference type="AlphaFoldDB" id="A0A558DFS9"/>
<evidence type="ECO:0000313" key="1">
    <source>
        <dbReference type="EMBL" id="TVT59713.1"/>
    </source>
</evidence>
<reference evidence="1 2" key="1">
    <citation type="submission" date="2019-07" db="EMBL/GenBank/DDBJ databases">
        <title>The pathways for chlorine oxyanion respiration interact through the shared metabolite chlorate.</title>
        <authorList>
            <person name="Barnum T.P."/>
            <person name="Cheng Y."/>
            <person name="Hill K.A."/>
            <person name="Lucas L.N."/>
            <person name="Carlson H.K."/>
            <person name="Coates J.D."/>
        </authorList>
    </citation>
    <scope>NUCLEOTIDE SEQUENCE [LARGE SCALE GENOMIC DNA]</scope>
    <source>
        <strain evidence="1">BK-3</strain>
    </source>
</reference>
<evidence type="ECO:0000313" key="2">
    <source>
        <dbReference type="Proteomes" id="UP000317355"/>
    </source>
</evidence>
<dbReference type="Proteomes" id="UP000317355">
    <property type="component" value="Unassembled WGS sequence"/>
</dbReference>
<dbReference type="PROSITE" id="PS51257">
    <property type="entry name" value="PROKAR_LIPOPROTEIN"/>
    <property type="match status" value="1"/>
</dbReference>
<sequence>MKTSVVLIAVILLAACVQQPIRDRNSAFYQVPVGSSLVLHDTLTIKPGHTRLFIQRGAVTDHSDLDQYFPSCSFEVRDLSQEPQQVRPDTFVVVRVELGNSQIVSIPALQLAGWNIGLRSLGFSAWDGGEPLVASFYHLWLTSSQQPNVMRLTCYGAMADLSESLRPTYSEIEAALGPIATFEL</sequence>
<proteinExistence type="predicted"/>
<evidence type="ECO:0008006" key="3">
    <source>
        <dbReference type="Google" id="ProtNLM"/>
    </source>
</evidence>
<dbReference type="EMBL" id="VMRY01000003">
    <property type="protein sequence ID" value="TVT59713.1"/>
    <property type="molecule type" value="Genomic_DNA"/>
</dbReference>
<gene>
    <name evidence="1" type="ORF">FHK82_01665</name>
</gene>
<comment type="caution">
    <text evidence="1">The sequence shown here is derived from an EMBL/GenBank/DDBJ whole genome shotgun (WGS) entry which is preliminary data.</text>
</comment>
<name>A0A558DFS9_9GAMM</name>
<accession>A0A558DFS9</accession>